<evidence type="ECO:0000313" key="4">
    <source>
        <dbReference type="Proteomes" id="UP000287188"/>
    </source>
</evidence>
<dbReference type="PANTHER" id="PTHR43364:SF4">
    <property type="entry name" value="NAD(P)-LINKED OXIDOREDUCTASE SUPERFAMILY PROTEIN"/>
    <property type="match status" value="1"/>
</dbReference>
<dbReference type="InterPro" id="IPR050523">
    <property type="entry name" value="AKR_Detox_Biosynth"/>
</dbReference>
<accession>A0A402AL24</accession>
<organism evidence="3 4">
    <name type="scientific">Dictyobacter kobayashii</name>
    <dbReference type="NCBI Taxonomy" id="2014872"/>
    <lineage>
        <taxon>Bacteria</taxon>
        <taxon>Bacillati</taxon>
        <taxon>Chloroflexota</taxon>
        <taxon>Ktedonobacteria</taxon>
        <taxon>Ktedonobacterales</taxon>
        <taxon>Dictyobacteraceae</taxon>
        <taxon>Dictyobacter</taxon>
    </lineage>
</organism>
<dbReference type="RefSeq" id="WP_126551614.1">
    <property type="nucleotide sequence ID" value="NZ_BIFS01000001.1"/>
</dbReference>
<keyword evidence="4" id="KW-1185">Reference proteome</keyword>
<dbReference type="PRINTS" id="PR00069">
    <property type="entry name" value="ALDKETRDTASE"/>
</dbReference>
<evidence type="ECO:0000256" key="1">
    <source>
        <dbReference type="ARBA" id="ARBA00023002"/>
    </source>
</evidence>
<dbReference type="SUPFAM" id="SSF51430">
    <property type="entry name" value="NAD(P)-linked oxidoreductase"/>
    <property type="match status" value="1"/>
</dbReference>
<dbReference type="Pfam" id="PF00248">
    <property type="entry name" value="Aldo_ket_red"/>
    <property type="match status" value="1"/>
</dbReference>
<dbReference type="Gene3D" id="3.20.20.100">
    <property type="entry name" value="NADP-dependent oxidoreductase domain"/>
    <property type="match status" value="1"/>
</dbReference>
<sequence length="317" mass="35591">MQTRQFGKTDMQITPIGIGAWAMGGGNWEFAWGSQDDTQSIATIKRGLELGINWIDTAAVYGLGHSEEIVGKAIKGREKPYVFTKCSLVWDNARKVSNSLDANSIQRECEASLKRLGLETIDLYQMHWPNPDPDIEEGWSAMAKLKQEGKVRHIGVSNFNVEQLKRAEKIAPVETLQPPYSLVHRDAEKEILPYCKDHNIGVIVYSPMASGLLSGRMTKERIDNMPQDDWRQRDSEFQEPRLSRNLELANLLSEIAFPHNVTAGVVAVAWTLHNPAVTAAIVGARSMEQIEEMVIAAEFRLNEAELEQINKFLAEHP</sequence>
<dbReference type="AlphaFoldDB" id="A0A402AL24"/>
<dbReference type="FunFam" id="3.20.20.100:FF:000004">
    <property type="entry name" value="Oxidoreductase, aldo/keto reductase"/>
    <property type="match status" value="1"/>
</dbReference>
<name>A0A402AL24_9CHLR</name>
<dbReference type="PROSITE" id="PS00062">
    <property type="entry name" value="ALDOKETO_REDUCTASE_2"/>
    <property type="match status" value="1"/>
</dbReference>
<reference evidence="4" key="1">
    <citation type="submission" date="2018-12" db="EMBL/GenBank/DDBJ databases">
        <title>Tengunoibacter tsumagoiensis gen. nov., sp. nov., Dictyobacter kobayashii sp. nov., D. alpinus sp. nov., and D. joshuensis sp. nov. and description of Dictyobacteraceae fam. nov. within the order Ktedonobacterales isolated from Tengu-no-mugimeshi.</title>
        <authorList>
            <person name="Wang C.M."/>
            <person name="Zheng Y."/>
            <person name="Sakai Y."/>
            <person name="Toyoda A."/>
            <person name="Minakuchi Y."/>
            <person name="Abe K."/>
            <person name="Yokota A."/>
            <person name="Yabe S."/>
        </authorList>
    </citation>
    <scope>NUCLEOTIDE SEQUENCE [LARGE SCALE GENOMIC DNA]</scope>
    <source>
        <strain evidence="4">Uno11</strain>
    </source>
</reference>
<dbReference type="PANTHER" id="PTHR43364">
    <property type="entry name" value="NADH-SPECIFIC METHYLGLYOXAL REDUCTASE-RELATED"/>
    <property type="match status" value="1"/>
</dbReference>
<dbReference type="InterPro" id="IPR020471">
    <property type="entry name" value="AKR"/>
</dbReference>
<dbReference type="EMBL" id="BIFS01000001">
    <property type="protein sequence ID" value="GCE19803.1"/>
    <property type="molecule type" value="Genomic_DNA"/>
</dbReference>
<dbReference type="InterPro" id="IPR018170">
    <property type="entry name" value="Aldo/ket_reductase_CS"/>
</dbReference>
<dbReference type="OrthoDB" id="146925at2"/>
<dbReference type="InterPro" id="IPR036812">
    <property type="entry name" value="NAD(P)_OxRdtase_dom_sf"/>
</dbReference>
<evidence type="ECO:0000313" key="3">
    <source>
        <dbReference type="EMBL" id="GCE19803.1"/>
    </source>
</evidence>
<protein>
    <submittedName>
        <fullName evidence="3">Aldo/keto reductase</fullName>
    </submittedName>
</protein>
<dbReference type="Proteomes" id="UP000287188">
    <property type="component" value="Unassembled WGS sequence"/>
</dbReference>
<proteinExistence type="predicted"/>
<dbReference type="GO" id="GO:0005829">
    <property type="term" value="C:cytosol"/>
    <property type="evidence" value="ECO:0007669"/>
    <property type="project" value="TreeGrafter"/>
</dbReference>
<evidence type="ECO:0000259" key="2">
    <source>
        <dbReference type="Pfam" id="PF00248"/>
    </source>
</evidence>
<comment type="caution">
    <text evidence="3">The sequence shown here is derived from an EMBL/GenBank/DDBJ whole genome shotgun (WGS) entry which is preliminary data.</text>
</comment>
<gene>
    <name evidence="3" type="ORF">KDK_36030</name>
</gene>
<dbReference type="GO" id="GO:0016491">
    <property type="term" value="F:oxidoreductase activity"/>
    <property type="evidence" value="ECO:0007669"/>
    <property type="project" value="UniProtKB-KW"/>
</dbReference>
<feature type="domain" description="NADP-dependent oxidoreductase" evidence="2">
    <location>
        <begin position="15"/>
        <end position="312"/>
    </location>
</feature>
<keyword evidence="1" id="KW-0560">Oxidoreductase</keyword>
<dbReference type="CDD" id="cd19102">
    <property type="entry name" value="AKR_unchar"/>
    <property type="match status" value="1"/>
</dbReference>
<dbReference type="InterPro" id="IPR023210">
    <property type="entry name" value="NADP_OxRdtase_dom"/>
</dbReference>